<evidence type="ECO:0000313" key="3">
    <source>
        <dbReference type="Proteomes" id="UP000185557"/>
    </source>
</evidence>
<dbReference type="EMBL" id="MRCG01000018">
    <property type="protein sequence ID" value="OKH45107.1"/>
    <property type="molecule type" value="Genomic_DNA"/>
</dbReference>
<sequence>MKIQRVYCPRCDAWFEWVDADVTPDDVGALVGGLLGGLATPILASGGGLALVSGLPGTLLGLVLGGALGHLAGRTVQPEGSPCPCCDSRTHPQRYNSAPRPDAETAPEGWRCQAEGFGSSLR</sequence>
<evidence type="ECO:0000313" key="2">
    <source>
        <dbReference type="EMBL" id="OKH45107.1"/>
    </source>
</evidence>
<dbReference type="AlphaFoldDB" id="A0A1U7J0J2"/>
<name>A0A1U7J0J2_9CYAN</name>
<reference evidence="2 3" key="1">
    <citation type="submission" date="2016-11" db="EMBL/GenBank/DDBJ databases">
        <title>Draft Genome Sequences of Nine Cyanobacterial Strains from Diverse Habitats.</title>
        <authorList>
            <person name="Zhu T."/>
            <person name="Hou S."/>
            <person name="Lu X."/>
            <person name="Hess W.R."/>
        </authorList>
    </citation>
    <scope>NUCLEOTIDE SEQUENCE [LARGE SCALE GENOMIC DNA]</scope>
    <source>
        <strain evidence="2 3">NIES-30</strain>
    </source>
</reference>
<gene>
    <name evidence="2" type="ORF">NIES30_20195</name>
</gene>
<feature type="region of interest" description="Disordered" evidence="1">
    <location>
        <begin position="91"/>
        <end position="122"/>
    </location>
</feature>
<dbReference type="Proteomes" id="UP000185557">
    <property type="component" value="Unassembled WGS sequence"/>
</dbReference>
<evidence type="ECO:0000256" key="1">
    <source>
        <dbReference type="SAM" id="MobiDB-lite"/>
    </source>
</evidence>
<comment type="caution">
    <text evidence="2">The sequence shown here is derived from an EMBL/GenBank/DDBJ whole genome shotgun (WGS) entry which is preliminary data.</text>
</comment>
<dbReference type="RefSeq" id="WP_073610260.1">
    <property type="nucleotide sequence ID" value="NZ_MRCG01000018.1"/>
</dbReference>
<organism evidence="2 3">
    <name type="scientific">Phormidium tenue NIES-30</name>
    <dbReference type="NCBI Taxonomy" id="549789"/>
    <lineage>
        <taxon>Bacteria</taxon>
        <taxon>Bacillati</taxon>
        <taxon>Cyanobacteriota</taxon>
        <taxon>Cyanophyceae</taxon>
        <taxon>Oscillatoriophycideae</taxon>
        <taxon>Oscillatoriales</taxon>
        <taxon>Oscillatoriaceae</taxon>
        <taxon>Phormidium</taxon>
    </lineage>
</organism>
<keyword evidence="3" id="KW-1185">Reference proteome</keyword>
<proteinExistence type="predicted"/>
<protein>
    <submittedName>
        <fullName evidence="2">Uncharacterized protein</fullName>
    </submittedName>
</protein>
<accession>A0A1U7J0J2</accession>